<dbReference type="InterPro" id="IPR036551">
    <property type="entry name" value="Flavin_trans-like"/>
</dbReference>
<comment type="pathway">
    <text evidence="3 4">Cofactor biosynthesis; coenzyme A biosynthesis; CoA from (R)-pantothenate: step 2/5.</text>
</comment>
<comment type="similarity">
    <text evidence="3 4">In the N-terminal section; belongs to the HFCD (homo-oligomeric flavin containing Cys decarboxylase) superfamily.</text>
</comment>
<evidence type="ECO:0000256" key="3">
    <source>
        <dbReference type="HAMAP-Rule" id="MF_02225"/>
    </source>
</evidence>
<comment type="catalytic activity">
    <reaction evidence="3 4">
        <text>N-[(R)-4-phosphopantothenoyl]-L-cysteine + H(+) = (R)-4'-phosphopantetheine + CO2</text>
        <dbReference type="Rhea" id="RHEA:16793"/>
        <dbReference type="ChEBI" id="CHEBI:15378"/>
        <dbReference type="ChEBI" id="CHEBI:16526"/>
        <dbReference type="ChEBI" id="CHEBI:59458"/>
        <dbReference type="ChEBI" id="CHEBI:61723"/>
        <dbReference type="EC" id="4.1.1.36"/>
    </reaction>
</comment>
<keyword evidence="8" id="KW-1185">Reference proteome</keyword>
<comment type="similarity">
    <text evidence="3 4">In the C-terminal section; belongs to the PPC synthetase family.</text>
</comment>
<dbReference type="Pfam" id="PF02441">
    <property type="entry name" value="Flavoprotein"/>
    <property type="match status" value="1"/>
</dbReference>
<dbReference type="RefSeq" id="WP_377773539.1">
    <property type="nucleotide sequence ID" value="NZ_JBHUHO010000032.1"/>
</dbReference>
<evidence type="ECO:0000313" key="7">
    <source>
        <dbReference type="EMBL" id="MFD2116917.1"/>
    </source>
</evidence>
<keyword evidence="3" id="KW-0479">Metal-binding</keyword>
<keyword evidence="3 4" id="KW-0285">Flavoprotein</keyword>
<dbReference type="EMBL" id="JBHUHO010000032">
    <property type="protein sequence ID" value="MFD2116917.1"/>
    <property type="molecule type" value="Genomic_DNA"/>
</dbReference>
<dbReference type="InterPro" id="IPR005252">
    <property type="entry name" value="CoaBC"/>
</dbReference>
<feature type="domain" description="DNA/pantothenate metabolism flavoprotein C-terminal" evidence="6">
    <location>
        <begin position="191"/>
        <end position="400"/>
    </location>
</feature>
<name>A0ABW4YME7_9BACL</name>
<feature type="binding site" evidence="3">
    <location>
        <position position="342"/>
    </location>
    <ligand>
        <name>CTP</name>
        <dbReference type="ChEBI" id="CHEBI:37563"/>
    </ligand>
</feature>
<dbReference type="SUPFAM" id="SSF102645">
    <property type="entry name" value="CoaB-like"/>
    <property type="match status" value="1"/>
</dbReference>
<keyword evidence="3 4" id="KW-0436">Ligase</keyword>
<evidence type="ECO:0000256" key="4">
    <source>
        <dbReference type="RuleBase" id="RU364078"/>
    </source>
</evidence>
<evidence type="ECO:0000259" key="5">
    <source>
        <dbReference type="Pfam" id="PF02441"/>
    </source>
</evidence>
<dbReference type="Gene3D" id="3.40.50.10300">
    <property type="entry name" value="CoaB-like"/>
    <property type="match status" value="1"/>
</dbReference>
<feature type="domain" description="Flavoprotein" evidence="5">
    <location>
        <begin position="11"/>
        <end position="183"/>
    </location>
</feature>
<dbReference type="HAMAP" id="MF_02225">
    <property type="entry name" value="CoaBC"/>
    <property type="match status" value="1"/>
</dbReference>
<feature type="binding site" evidence="3">
    <location>
        <position position="328"/>
    </location>
    <ligand>
        <name>CTP</name>
        <dbReference type="ChEBI" id="CHEBI:37563"/>
    </ligand>
</feature>
<evidence type="ECO:0000313" key="8">
    <source>
        <dbReference type="Proteomes" id="UP001597362"/>
    </source>
</evidence>
<dbReference type="EC" id="6.3.2.5" evidence="3"/>
<comment type="pathway">
    <text evidence="3 4">Cofactor biosynthesis; coenzyme A biosynthesis; CoA from (R)-pantothenate: step 3/5.</text>
</comment>
<dbReference type="NCBIfam" id="TIGR00521">
    <property type="entry name" value="coaBC_dfp"/>
    <property type="match status" value="1"/>
</dbReference>
<feature type="binding site" evidence="3">
    <location>
        <position position="346"/>
    </location>
    <ligand>
        <name>CTP</name>
        <dbReference type="ChEBI" id="CHEBI:37563"/>
    </ligand>
</feature>
<keyword evidence="1 3" id="KW-0210">Decarboxylase</keyword>
<evidence type="ECO:0000259" key="6">
    <source>
        <dbReference type="Pfam" id="PF04127"/>
    </source>
</evidence>
<feature type="active site" description="Proton donor" evidence="3">
    <location>
        <position position="163"/>
    </location>
</feature>
<dbReference type="PANTHER" id="PTHR14359:SF6">
    <property type="entry name" value="PHOSPHOPANTOTHENOYLCYSTEINE DECARBOXYLASE"/>
    <property type="match status" value="1"/>
</dbReference>
<dbReference type="Proteomes" id="UP001597362">
    <property type="component" value="Unassembled WGS sequence"/>
</dbReference>
<keyword evidence="3 4" id="KW-0288">FMN</keyword>
<comment type="caution">
    <text evidence="3">Lacks conserved residue(s) required for the propagation of feature annotation.</text>
</comment>
<dbReference type="Gene3D" id="3.40.50.1950">
    <property type="entry name" value="Flavin prenyltransferase-like"/>
    <property type="match status" value="1"/>
</dbReference>
<keyword evidence="3" id="KW-0511">Multifunctional enzyme</keyword>
<comment type="cofactor">
    <cofactor evidence="3">
        <name>FMN</name>
        <dbReference type="ChEBI" id="CHEBI:58210"/>
    </cofactor>
    <text evidence="3">Binds 1 FMN per subunit.</text>
</comment>
<reference evidence="8" key="1">
    <citation type="journal article" date="2019" name="Int. J. Syst. Evol. Microbiol.">
        <title>The Global Catalogue of Microorganisms (GCM) 10K type strain sequencing project: providing services to taxonomists for standard genome sequencing and annotation.</title>
        <authorList>
            <consortium name="The Broad Institute Genomics Platform"/>
            <consortium name="The Broad Institute Genome Sequencing Center for Infectious Disease"/>
            <person name="Wu L."/>
            <person name="Ma J."/>
        </authorList>
    </citation>
    <scope>NUCLEOTIDE SEQUENCE [LARGE SCALE GENOMIC DNA]</scope>
    <source>
        <strain evidence="8">GH52</strain>
    </source>
</reference>
<dbReference type="GO" id="GO:0004633">
    <property type="term" value="F:phosphopantothenoylcysteine decarboxylase activity"/>
    <property type="evidence" value="ECO:0007669"/>
    <property type="project" value="UniProtKB-EC"/>
</dbReference>
<dbReference type="PANTHER" id="PTHR14359">
    <property type="entry name" value="HOMO-OLIGOMERIC FLAVIN CONTAINING CYS DECARBOXYLASE FAMILY"/>
    <property type="match status" value="1"/>
</dbReference>
<protein>
    <recommendedName>
        <fullName evidence="3">Coenzyme A biosynthesis bifunctional protein CoaBC</fullName>
    </recommendedName>
    <alternativeName>
        <fullName evidence="3">DNA/pantothenate metabolism flavoprotein</fullName>
    </alternativeName>
    <alternativeName>
        <fullName evidence="3">Phosphopantothenoylcysteine synthetase/decarboxylase</fullName>
        <shortName evidence="3">PPCS-PPCDC</shortName>
    </alternativeName>
    <domain>
        <recommendedName>
            <fullName evidence="3">Phosphopantothenoylcysteine decarboxylase</fullName>
            <shortName evidence="3">PPC decarboxylase</shortName>
            <shortName evidence="3">PPC-DC</shortName>
            <ecNumber evidence="3">4.1.1.36</ecNumber>
        </recommendedName>
        <alternativeName>
            <fullName evidence="3">CoaC</fullName>
        </alternativeName>
    </domain>
    <domain>
        <recommendedName>
            <fullName evidence="3">Phosphopantothenate--cysteine ligase</fullName>
            <ecNumber evidence="3">6.3.2.5</ecNumber>
        </recommendedName>
        <alternativeName>
            <fullName evidence="3">CoaB</fullName>
        </alternativeName>
        <alternativeName>
            <fullName evidence="3">Phosphopantothenoylcysteine synthetase</fullName>
            <shortName evidence="3">PPC synthetase</shortName>
            <shortName evidence="3">PPC-S</shortName>
        </alternativeName>
    </domain>
</protein>
<organism evidence="7 8">
    <name type="scientific">Paenibacillus yanchengensis</name>
    <dbReference type="NCBI Taxonomy" id="2035833"/>
    <lineage>
        <taxon>Bacteria</taxon>
        <taxon>Bacillati</taxon>
        <taxon>Bacillota</taxon>
        <taxon>Bacilli</taxon>
        <taxon>Bacillales</taxon>
        <taxon>Paenibacillaceae</taxon>
        <taxon>Paenibacillus</taxon>
    </lineage>
</organism>
<dbReference type="InterPro" id="IPR003382">
    <property type="entry name" value="Flavoprotein"/>
</dbReference>
<keyword evidence="3" id="KW-0460">Magnesium</keyword>
<gene>
    <name evidence="3 7" type="primary">coaBC</name>
    <name evidence="7" type="ORF">ACFSJH_14405</name>
</gene>
<sequence>MNSSVSTVAGKTIILGITGGIAAYKSATICSRLVQAGANVHVIMTESAAKFITPLTLQTLSRNPVLIDTFDERNPAVVTHIDLADRADLIIIAPATANTIAKLAGGFGDDMLSTTLLAATCPLIIAPAMNVHMYEHPAVVHNMEKLAERGALFLEPGTGQLACGYVAKGRLAEPEEIVEAVANWFARRNQLAGKKVIVTAGGTVERLDPVRYLTNDSSGKMGYAIAEAAYMMGADVTLISGRATIAPPAHVHTIQVESAEQMLEAVLEHFHQADIVVKAAAVADYRPVLQAKQKMKKTADQLTIELEKTTDILQTIGEQKKGQFLVGFAAETNNVEQYAMDKLRRKHCDLIVANDVSAEGVGFDVDTNVVQIYNAAGLVTTIPLMQKSSIATQLMEVVAACLTEKRRL</sequence>
<proteinExistence type="inferred from homology"/>
<feature type="region of interest" description="Phosphopantothenoylcysteine decarboxylase" evidence="3">
    <location>
        <begin position="1"/>
        <end position="195"/>
    </location>
</feature>
<dbReference type="InterPro" id="IPR035929">
    <property type="entry name" value="CoaB-like_sf"/>
</dbReference>
<evidence type="ECO:0000256" key="2">
    <source>
        <dbReference type="ARBA" id="ARBA00023239"/>
    </source>
</evidence>
<dbReference type="SUPFAM" id="SSF52507">
    <property type="entry name" value="Homo-oligomeric flavin-containing Cys decarboxylases, HFCD"/>
    <property type="match status" value="1"/>
</dbReference>
<comment type="cofactor">
    <cofactor evidence="3">
        <name>Mg(2+)</name>
        <dbReference type="ChEBI" id="CHEBI:18420"/>
    </cofactor>
</comment>
<accession>A0ABW4YME7</accession>
<dbReference type="GO" id="GO:0004632">
    <property type="term" value="F:phosphopantothenate--cysteine ligase activity"/>
    <property type="evidence" value="ECO:0007669"/>
    <property type="project" value="UniProtKB-EC"/>
</dbReference>
<comment type="function">
    <text evidence="4">Catalyzes two steps in the biosynthesis of coenzyme A. In the first step cysteine is conjugated to 4'-phosphopantothenate to form 4-phosphopantothenoylcysteine, in the latter compound is decarboxylated to form 4'-phosphopantotheine.</text>
</comment>
<dbReference type="InterPro" id="IPR007085">
    <property type="entry name" value="DNA/pantothenate-metab_flavo_C"/>
</dbReference>
<comment type="function">
    <text evidence="3">Catalyzes two sequential steps in the biosynthesis of coenzyme A. In the first step cysteine is conjugated to 4'-phosphopantothenate to form 4-phosphopantothenoylcysteine. In the second step the latter compound is decarboxylated to form 4'-phosphopantotheine.</text>
</comment>
<feature type="region of interest" description="Phosphopantothenate--cysteine ligase" evidence="3">
    <location>
        <begin position="196"/>
        <end position="408"/>
    </location>
</feature>
<dbReference type="EC" id="4.1.1.36" evidence="3"/>
<comment type="caution">
    <text evidence="7">The sequence shown here is derived from an EMBL/GenBank/DDBJ whole genome shotgun (WGS) entry which is preliminary data.</text>
</comment>
<keyword evidence="2 3" id="KW-0456">Lyase</keyword>
<comment type="catalytic activity">
    <reaction evidence="3 4">
        <text>(R)-4'-phosphopantothenate + L-cysteine + CTP = N-[(R)-4-phosphopantothenoyl]-L-cysteine + CMP + diphosphate + H(+)</text>
        <dbReference type="Rhea" id="RHEA:19397"/>
        <dbReference type="ChEBI" id="CHEBI:10986"/>
        <dbReference type="ChEBI" id="CHEBI:15378"/>
        <dbReference type="ChEBI" id="CHEBI:33019"/>
        <dbReference type="ChEBI" id="CHEBI:35235"/>
        <dbReference type="ChEBI" id="CHEBI:37563"/>
        <dbReference type="ChEBI" id="CHEBI:59458"/>
        <dbReference type="ChEBI" id="CHEBI:60377"/>
        <dbReference type="EC" id="6.3.2.5"/>
    </reaction>
</comment>
<dbReference type="Pfam" id="PF04127">
    <property type="entry name" value="DFP"/>
    <property type="match status" value="1"/>
</dbReference>
<feature type="binding site" evidence="3">
    <location>
        <position position="294"/>
    </location>
    <ligand>
        <name>CTP</name>
        <dbReference type="ChEBI" id="CHEBI:37563"/>
    </ligand>
</feature>
<feature type="binding site" evidence="3">
    <location>
        <position position="284"/>
    </location>
    <ligand>
        <name>CTP</name>
        <dbReference type="ChEBI" id="CHEBI:37563"/>
    </ligand>
</feature>
<evidence type="ECO:0000256" key="1">
    <source>
        <dbReference type="ARBA" id="ARBA00022793"/>
    </source>
</evidence>